<dbReference type="InterPro" id="IPR011701">
    <property type="entry name" value="MFS"/>
</dbReference>
<dbReference type="OrthoDB" id="5296287at2759"/>
<dbReference type="AlphaFoldDB" id="A0A2J6SPS4"/>
<evidence type="ECO:0000256" key="4">
    <source>
        <dbReference type="ARBA" id="ARBA00022989"/>
    </source>
</evidence>
<feature type="transmembrane region" description="Helical" evidence="6">
    <location>
        <begin position="51"/>
        <end position="70"/>
    </location>
</feature>
<dbReference type="STRING" id="1095630.A0A2J6SPS4"/>
<feature type="transmembrane region" description="Helical" evidence="6">
    <location>
        <begin position="392"/>
        <end position="411"/>
    </location>
</feature>
<dbReference type="EMBL" id="KZ613895">
    <property type="protein sequence ID" value="PMD52782.1"/>
    <property type="molecule type" value="Genomic_DNA"/>
</dbReference>
<dbReference type="RefSeq" id="XP_024729686.1">
    <property type="nucleotide sequence ID" value="XM_024870922.1"/>
</dbReference>
<comment type="similarity">
    <text evidence="2">Belongs to the major facilitator superfamily.</text>
</comment>
<dbReference type="Pfam" id="PF07690">
    <property type="entry name" value="MFS_1"/>
    <property type="match status" value="1"/>
</dbReference>
<dbReference type="InParanoid" id="A0A2J6SPS4"/>
<feature type="transmembrane region" description="Helical" evidence="6">
    <location>
        <begin position="320"/>
        <end position="343"/>
    </location>
</feature>
<keyword evidence="4 6" id="KW-1133">Transmembrane helix</keyword>
<feature type="transmembrane region" description="Helical" evidence="6">
    <location>
        <begin position="110"/>
        <end position="133"/>
    </location>
</feature>
<feature type="transmembrane region" description="Helical" evidence="6">
    <location>
        <begin position="350"/>
        <end position="372"/>
    </location>
</feature>
<evidence type="ECO:0000256" key="5">
    <source>
        <dbReference type="ARBA" id="ARBA00023136"/>
    </source>
</evidence>
<dbReference type="FunFam" id="1.20.1250.20:FF:000011">
    <property type="entry name" value="MFS multidrug transporter, putative"/>
    <property type="match status" value="1"/>
</dbReference>
<dbReference type="PANTHER" id="PTHR23502:SF68">
    <property type="entry name" value="MULTIDRUG TRANSPORTER, PUTATIVE (AFU_ORTHOLOGUE AFUA_3G01120)-RELATED"/>
    <property type="match status" value="1"/>
</dbReference>
<organism evidence="8 9">
    <name type="scientific">Hyaloscypha bicolor E</name>
    <dbReference type="NCBI Taxonomy" id="1095630"/>
    <lineage>
        <taxon>Eukaryota</taxon>
        <taxon>Fungi</taxon>
        <taxon>Dikarya</taxon>
        <taxon>Ascomycota</taxon>
        <taxon>Pezizomycotina</taxon>
        <taxon>Leotiomycetes</taxon>
        <taxon>Helotiales</taxon>
        <taxon>Hyaloscyphaceae</taxon>
        <taxon>Hyaloscypha</taxon>
        <taxon>Hyaloscypha bicolor</taxon>
    </lineage>
</organism>
<name>A0A2J6SPS4_9HELO</name>
<dbReference type="GeneID" id="36579004"/>
<keyword evidence="3 6" id="KW-0812">Transmembrane</keyword>
<evidence type="ECO:0000256" key="2">
    <source>
        <dbReference type="ARBA" id="ARBA00008335"/>
    </source>
</evidence>
<evidence type="ECO:0000256" key="3">
    <source>
        <dbReference type="ARBA" id="ARBA00022692"/>
    </source>
</evidence>
<keyword evidence="9" id="KW-1185">Reference proteome</keyword>
<keyword evidence="5 6" id="KW-0472">Membrane</keyword>
<proteinExistence type="inferred from homology"/>
<comment type="subcellular location">
    <subcellularLocation>
        <location evidence="1">Membrane</location>
        <topology evidence="1">Multi-pass membrane protein</topology>
    </subcellularLocation>
</comment>
<evidence type="ECO:0000256" key="6">
    <source>
        <dbReference type="SAM" id="Phobius"/>
    </source>
</evidence>
<protein>
    <submittedName>
        <fullName evidence="8">MFS general substrate transporter</fullName>
    </submittedName>
</protein>
<feature type="domain" description="Major facilitator superfamily (MFS) profile" evidence="7">
    <location>
        <begin position="1"/>
        <end position="414"/>
    </location>
</feature>
<evidence type="ECO:0000313" key="9">
    <source>
        <dbReference type="Proteomes" id="UP000235371"/>
    </source>
</evidence>
<feature type="transmembrane region" description="Helical" evidence="6">
    <location>
        <begin position="76"/>
        <end position="98"/>
    </location>
</feature>
<feature type="transmembrane region" description="Helical" evidence="6">
    <location>
        <begin position="253"/>
        <end position="272"/>
    </location>
</feature>
<dbReference type="GO" id="GO:0016020">
    <property type="term" value="C:membrane"/>
    <property type="evidence" value="ECO:0007669"/>
    <property type="project" value="UniProtKB-SubCell"/>
</dbReference>
<dbReference type="InterPro" id="IPR020846">
    <property type="entry name" value="MFS_dom"/>
</dbReference>
<feature type="transmembrane region" description="Helical" evidence="6">
    <location>
        <begin position="293"/>
        <end position="314"/>
    </location>
</feature>
<dbReference type="SUPFAM" id="SSF103473">
    <property type="entry name" value="MFS general substrate transporter"/>
    <property type="match status" value="1"/>
</dbReference>
<gene>
    <name evidence="8" type="ORF">K444DRAFT_191266</name>
</gene>
<sequence>MVAPGVPDIMAEFHASSPLLATFVVSVFVLGFAFGPLVLAPLSELYGRLPVYHVCNVLFLIFTICCAVSKNMGMLIAFRFLSGFAGVAAVTCGSGTIADLMPVEERGKAMAFWAMGPILGPIIGPVVGGVLIQHAGWRWAFWLIAIASGIITTLAFLLMRETYPVVLLERRAAKFRKETGNPAYRSKLASSLSPQKLIQHTIIRPLKLLFLSPIVTAMCIYIAIMYGLLYILFTTYTFVFEEVYHFSTSTAGLSFLGIGVGTIVGLAFCGTQSDRIIKAKQAAGVTLKPEDRLPLLITLPSCLAIPFGLILYAWTTDKGVHWIVPQIGTAITGFGIIGIVMCVQTYLVDAFTIYAASAIAANAVLRSLLGALLPLCGLDLYQKIGLGWGNTLLGFIALACAPIIWIFAIYGERIRTNPRWQVNF</sequence>
<dbReference type="PANTHER" id="PTHR23502">
    <property type="entry name" value="MAJOR FACILITATOR SUPERFAMILY"/>
    <property type="match status" value="1"/>
</dbReference>
<dbReference type="Proteomes" id="UP000235371">
    <property type="component" value="Unassembled WGS sequence"/>
</dbReference>
<evidence type="ECO:0000256" key="1">
    <source>
        <dbReference type="ARBA" id="ARBA00004141"/>
    </source>
</evidence>
<evidence type="ECO:0000259" key="7">
    <source>
        <dbReference type="PROSITE" id="PS50850"/>
    </source>
</evidence>
<feature type="transmembrane region" description="Helical" evidence="6">
    <location>
        <begin position="139"/>
        <end position="159"/>
    </location>
</feature>
<dbReference type="PROSITE" id="PS50850">
    <property type="entry name" value="MFS"/>
    <property type="match status" value="1"/>
</dbReference>
<dbReference type="InterPro" id="IPR036259">
    <property type="entry name" value="MFS_trans_sf"/>
</dbReference>
<accession>A0A2J6SPS4</accession>
<dbReference type="CDD" id="cd17323">
    <property type="entry name" value="MFS_Tpo1_MDR_like"/>
    <property type="match status" value="1"/>
</dbReference>
<evidence type="ECO:0000313" key="8">
    <source>
        <dbReference type="EMBL" id="PMD52782.1"/>
    </source>
</evidence>
<dbReference type="GO" id="GO:0022857">
    <property type="term" value="F:transmembrane transporter activity"/>
    <property type="evidence" value="ECO:0007669"/>
    <property type="project" value="InterPro"/>
</dbReference>
<dbReference type="Gene3D" id="1.20.1250.20">
    <property type="entry name" value="MFS general substrate transporter like domains"/>
    <property type="match status" value="1"/>
</dbReference>
<feature type="transmembrane region" description="Helical" evidence="6">
    <location>
        <begin position="208"/>
        <end position="233"/>
    </location>
</feature>
<feature type="transmembrane region" description="Helical" evidence="6">
    <location>
        <begin position="20"/>
        <end position="39"/>
    </location>
</feature>
<reference evidence="8 9" key="1">
    <citation type="submission" date="2016-04" db="EMBL/GenBank/DDBJ databases">
        <title>A degradative enzymes factory behind the ericoid mycorrhizal symbiosis.</title>
        <authorList>
            <consortium name="DOE Joint Genome Institute"/>
            <person name="Martino E."/>
            <person name="Morin E."/>
            <person name="Grelet G."/>
            <person name="Kuo A."/>
            <person name="Kohler A."/>
            <person name="Daghino S."/>
            <person name="Barry K."/>
            <person name="Choi C."/>
            <person name="Cichocki N."/>
            <person name="Clum A."/>
            <person name="Copeland A."/>
            <person name="Hainaut M."/>
            <person name="Haridas S."/>
            <person name="Labutti K."/>
            <person name="Lindquist E."/>
            <person name="Lipzen A."/>
            <person name="Khouja H.-R."/>
            <person name="Murat C."/>
            <person name="Ohm R."/>
            <person name="Olson A."/>
            <person name="Spatafora J."/>
            <person name="Veneault-Fourrey C."/>
            <person name="Henrissat B."/>
            <person name="Grigoriev I."/>
            <person name="Martin F."/>
            <person name="Perotto S."/>
        </authorList>
    </citation>
    <scope>NUCLEOTIDE SEQUENCE [LARGE SCALE GENOMIC DNA]</scope>
    <source>
        <strain evidence="8 9">E</strain>
    </source>
</reference>